<keyword evidence="1" id="KW-0472">Membrane</keyword>
<dbReference type="OrthoDB" id="5331396at2759"/>
<feature type="transmembrane region" description="Helical" evidence="1">
    <location>
        <begin position="52"/>
        <end position="70"/>
    </location>
</feature>
<dbReference type="Proteomes" id="UP000504638">
    <property type="component" value="Unplaced"/>
</dbReference>
<evidence type="ECO:0000313" key="2">
    <source>
        <dbReference type="EMBL" id="KAF1811253.1"/>
    </source>
</evidence>
<dbReference type="AlphaFoldDB" id="A0A6G1FZN0"/>
<reference evidence="2 4" key="1">
    <citation type="submission" date="2020-01" db="EMBL/GenBank/DDBJ databases">
        <authorList>
            <consortium name="DOE Joint Genome Institute"/>
            <person name="Haridas S."/>
            <person name="Albert R."/>
            <person name="Binder M."/>
            <person name="Bloem J."/>
            <person name="Labutti K."/>
            <person name="Salamov A."/>
            <person name="Andreopoulos B."/>
            <person name="Baker S.E."/>
            <person name="Barry K."/>
            <person name="Bills G."/>
            <person name="Bluhm B.H."/>
            <person name="Cannon C."/>
            <person name="Castanera R."/>
            <person name="Culley D.E."/>
            <person name="Daum C."/>
            <person name="Ezra D."/>
            <person name="Gonzalez J.B."/>
            <person name="Henrissat B."/>
            <person name="Kuo A."/>
            <person name="Liang C."/>
            <person name="Lipzen A."/>
            <person name="Lutzoni F."/>
            <person name="Magnuson J."/>
            <person name="Mondo S."/>
            <person name="Nolan M."/>
            <person name="Ohm R."/>
            <person name="Pangilinan J."/>
            <person name="Park H.-J."/>
            <person name="Ramirez L."/>
            <person name="Alfaro M."/>
            <person name="Sun H."/>
            <person name="Tritt A."/>
            <person name="Yoshinaga Y."/>
            <person name="Zwiers L.-H."/>
            <person name="Turgeon B.G."/>
            <person name="Goodwin S.B."/>
            <person name="Spatafora J.W."/>
            <person name="Crous P.W."/>
            <person name="Grigoriev I.V."/>
        </authorList>
    </citation>
    <scope>NUCLEOTIDE SEQUENCE</scope>
    <source>
        <strain evidence="2 4">CBS 781.70</strain>
    </source>
</reference>
<evidence type="ECO:0000313" key="3">
    <source>
        <dbReference type="Proteomes" id="UP000504638"/>
    </source>
</evidence>
<gene>
    <name evidence="2 4" type="ORF">P152DRAFT_459653</name>
</gene>
<organism evidence="2">
    <name type="scientific">Eremomyces bilateralis CBS 781.70</name>
    <dbReference type="NCBI Taxonomy" id="1392243"/>
    <lineage>
        <taxon>Eukaryota</taxon>
        <taxon>Fungi</taxon>
        <taxon>Dikarya</taxon>
        <taxon>Ascomycota</taxon>
        <taxon>Pezizomycotina</taxon>
        <taxon>Dothideomycetes</taxon>
        <taxon>Dothideomycetes incertae sedis</taxon>
        <taxon>Eremomycetales</taxon>
        <taxon>Eremomycetaceae</taxon>
        <taxon>Eremomyces</taxon>
    </lineage>
</organism>
<dbReference type="GeneID" id="54420299"/>
<keyword evidence="3" id="KW-1185">Reference proteome</keyword>
<evidence type="ECO:0000256" key="1">
    <source>
        <dbReference type="SAM" id="Phobius"/>
    </source>
</evidence>
<dbReference type="EMBL" id="ML975162">
    <property type="protein sequence ID" value="KAF1811253.1"/>
    <property type="molecule type" value="Genomic_DNA"/>
</dbReference>
<keyword evidence="1" id="KW-1133">Transmembrane helix</keyword>
<evidence type="ECO:0000313" key="4">
    <source>
        <dbReference type="RefSeq" id="XP_033532884.1"/>
    </source>
</evidence>
<protein>
    <submittedName>
        <fullName evidence="2 4">Uncharacterized protein</fullName>
    </submittedName>
</protein>
<name>A0A6G1FZN0_9PEZI</name>
<reference evidence="4" key="2">
    <citation type="submission" date="2020-04" db="EMBL/GenBank/DDBJ databases">
        <authorList>
            <consortium name="NCBI Genome Project"/>
        </authorList>
    </citation>
    <scope>NUCLEOTIDE SEQUENCE</scope>
    <source>
        <strain evidence="4">CBS 781.70</strain>
    </source>
</reference>
<dbReference type="PANTHER" id="PTHR37849:SF1">
    <property type="entry name" value="YALI0E11605P"/>
    <property type="match status" value="1"/>
</dbReference>
<dbReference type="RefSeq" id="XP_033532884.1">
    <property type="nucleotide sequence ID" value="XM_033679729.1"/>
</dbReference>
<sequence>MSARLASRALALRQPAISTAFRSTRSFQSTARLAQVAEAAPKRPVGAFRGGLLGFLLGSVLAGSGMYYYVMEEYRVSNSLLTQDIYALQSAVQRTEAYVRTLEEKYGKK</sequence>
<reference evidence="4" key="3">
    <citation type="submission" date="2025-04" db="UniProtKB">
        <authorList>
            <consortium name="RefSeq"/>
        </authorList>
    </citation>
    <scope>IDENTIFICATION</scope>
    <source>
        <strain evidence="4">CBS 781.70</strain>
    </source>
</reference>
<keyword evidence="1" id="KW-0812">Transmembrane</keyword>
<dbReference type="PANTHER" id="PTHR37849">
    <property type="entry name" value="YALI0E11605P"/>
    <property type="match status" value="1"/>
</dbReference>
<accession>A0A6G1FZN0</accession>
<proteinExistence type="predicted"/>